<name>W2Y5D8_PHYNI</name>
<sequence>MELLSAQQKREFFAQIEELLRPLRRRPKPATGDQTTEATGRGAEMRDLKKLGALQQEKRPSDRKPQGPATVVCSGKLI</sequence>
<gene>
    <name evidence="2" type="ORF">F442_20668</name>
</gene>
<evidence type="ECO:0000313" key="2">
    <source>
        <dbReference type="EMBL" id="ETP30320.1"/>
    </source>
</evidence>
<feature type="compositionally biased region" description="Basic and acidic residues" evidence="1">
    <location>
        <begin position="43"/>
        <end position="65"/>
    </location>
</feature>
<protein>
    <submittedName>
        <fullName evidence="2">Uncharacterized protein</fullName>
    </submittedName>
</protein>
<accession>W2Y5D8</accession>
<reference evidence="2 3" key="1">
    <citation type="submission" date="2013-11" db="EMBL/GenBank/DDBJ databases">
        <title>The Genome Sequence of Phytophthora parasitica P10297.</title>
        <authorList>
            <consortium name="The Broad Institute Genomics Platform"/>
            <person name="Russ C."/>
            <person name="Tyler B."/>
            <person name="Panabieres F."/>
            <person name="Shan W."/>
            <person name="Tripathy S."/>
            <person name="Grunwald N."/>
            <person name="Machado M."/>
            <person name="Johnson C.S."/>
            <person name="Walker B."/>
            <person name="Young S.K."/>
            <person name="Zeng Q."/>
            <person name="Gargeya S."/>
            <person name="Fitzgerald M."/>
            <person name="Haas B."/>
            <person name="Abouelleil A."/>
            <person name="Allen A.W."/>
            <person name="Alvarado L."/>
            <person name="Arachchi H.M."/>
            <person name="Berlin A.M."/>
            <person name="Chapman S.B."/>
            <person name="Gainer-Dewar J."/>
            <person name="Goldberg J."/>
            <person name="Griggs A."/>
            <person name="Gujja S."/>
            <person name="Hansen M."/>
            <person name="Howarth C."/>
            <person name="Imamovic A."/>
            <person name="Ireland A."/>
            <person name="Larimer J."/>
            <person name="McCowan C."/>
            <person name="Murphy C."/>
            <person name="Pearson M."/>
            <person name="Poon T.W."/>
            <person name="Priest M."/>
            <person name="Roberts A."/>
            <person name="Saif S."/>
            <person name="Shea T."/>
            <person name="Sisk P."/>
            <person name="Sykes S."/>
            <person name="Wortman J."/>
            <person name="Nusbaum C."/>
            <person name="Birren B."/>
        </authorList>
    </citation>
    <scope>NUCLEOTIDE SEQUENCE [LARGE SCALE GENOMIC DNA]</scope>
    <source>
        <strain evidence="2 3">P10297</strain>
    </source>
</reference>
<evidence type="ECO:0000313" key="3">
    <source>
        <dbReference type="Proteomes" id="UP000018948"/>
    </source>
</evidence>
<organism evidence="2 3">
    <name type="scientific">Phytophthora nicotianae P10297</name>
    <dbReference type="NCBI Taxonomy" id="1317064"/>
    <lineage>
        <taxon>Eukaryota</taxon>
        <taxon>Sar</taxon>
        <taxon>Stramenopiles</taxon>
        <taxon>Oomycota</taxon>
        <taxon>Peronosporomycetes</taxon>
        <taxon>Peronosporales</taxon>
        <taxon>Peronosporaceae</taxon>
        <taxon>Phytophthora</taxon>
    </lineage>
</organism>
<dbReference type="Proteomes" id="UP000018948">
    <property type="component" value="Unassembled WGS sequence"/>
</dbReference>
<proteinExistence type="predicted"/>
<dbReference type="EMBL" id="ANIY01004294">
    <property type="protein sequence ID" value="ETP30320.1"/>
    <property type="molecule type" value="Genomic_DNA"/>
</dbReference>
<dbReference type="AlphaFoldDB" id="W2Y5D8"/>
<feature type="region of interest" description="Disordered" evidence="1">
    <location>
        <begin position="23"/>
        <end position="78"/>
    </location>
</feature>
<evidence type="ECO:0000256" key="1">
    <source>
        <dbReference type="SAM" id="MobiDB-lite"/>
    </source>
</evidence>
<comment type="caution">
    <text evidence="2">The sequence shown here is derived from an EMBL/GenBank/DDBJ whole genome shotgun (WGS) entry which is preliminary data.</text>
</comment>